<feature type="region of interest" description="Disordered" evidence="1">
    <location>
        <begin position="1"/>
        <end position="20"/>
    </location>
</feature>
<sequence length="483" mass="52573">MDSVNSIEPSSTSCYGSAVSTGLPEDHQLTNTTNLPAEGSSGMLSSSKSATLITCSSSFNSECSLTLSNENLRSSPDLSLSHANLSLLKGSKFIRSCRTPSAGLLLSVPCERYGGFRRFSMQSGQRFSLSPTDTLFEEQSELILNCGALSSAVLGRIKSFSTSDITMTSGQFDGLNFPTDGFGFDSHGLKSSLSEIALFGGCVWNPRLNLPNIRSLDATSRSCSTWAMVGDRSISSVSQLPSPSQAHSVSGTLSPTLNPLDIVYSMNKKVRQMYIRQRLLSTYRTLERLSRSHLDLGNLIKGDLVNKLIKVQAEEGYEGPSLTSINKSIDVDSSSVITQLEPNETKETISNIPPALANTFNLSPSNSFTKQDLSSIISRSTFAQTNPGTGHADKNEIDPVKTSTDNSNDNDLNNNSKHGDTSSASKFQERLTSTSLDLIQLQNDLFSLSVRDIELQKGKPLTKYERNMMIFNWLQNLDQEESN</sequence>
<accession>T1JQ46</accession>
<dbReference type="GeneID" id="112538737"/>
<dbReference type="EMBL" id="CAEY01000437">
    <property type="status" value="NOT_ANNOTATED_CDS"/>
    <property type="molecule type" value="Genomic_DNA"/>
</dbReference>
<dbReference type="OrthoDB" id="6130045at2759"/>
<dbReference type="KEGG" id="tut:112538737"/>
<dbReference type="RefSeq" id="XP_025016405.1">
    <property type="nucleotide sequence ID" value="XM_025160637.1"/>
</dbReference>
<reference evidence="3" key="1">
    <citation type="submission" date="2011-08" db="EMBL/GenBank/DDBJ databases">
        <authorList>
            <person name="Rombauts S."/>
        </authorList>
    </citation>
    <scope>NUCLEOTIDE SEQUENCE</scope>
    <source>
        <strain evidence="3">London</strain>
    </source>
</reference>
<dbReference type="RefSeq" id="XP_025016409.1">
    <property type="nucleotide sequence ID" value="XM_025160641.1"/>
</dbReference>
<evidence type="ECO:0000313" key="2">
    <source>
        <dbReference type="EnsemblMetazoa" id="tetur01g01890.1"/>
    </source>
</evidence>
<dbReference type="eggNOG" id="ENOG502RS0R">
    <property type="taxonomic scope" value="Eukaryota"/>
</dbReference>
<evidence type="ECO:0000313" key="3">
    <source>
        <dbReference type="Proteomes" id="UP000015104"/>
    </source>
</evidence>
<organism evidence="2 3">
    <name type="scientific">Tetranychus urticae</name>
    <name type="common">Two-spotted spider mite</name>
    <dbReference type="NCBI Taxonomy" id="32264"/>
    <lineage>
        <taxon>Eukaryota</taxon>
        <taxon>Metazoa</taxon>
        <taxon>Ecdysozoa</taxon>
        <taxon>Arthropoda</taxon>
        <taxon>Chelicerata</taxon>
        <taxon>Arachnida</taxon>
        <taxon>Acari</taxon>
        <taxon>Acariformes</taxon>
        <taxon>Trombidiformes</taxon>
        <taxon>Prostigmata</taxon>
        <taxon>Eleutherengona</taxon>
        <taxon>Raphignathae</taxon>
        <taxon>Tetranychoidea</taxon>
        <taxon>Tetranychidae</taxon>
        <taxon>Tetranychus</taxon>
    </lineage>
</organism>
<dbReference type="OMA" id="HHRMTNN"/>
<feature type="compositionally biased region" description="Low complexity" evidence="1">
    <location>
        <begin position="402"/>
        <end position="416"/>
    </location>
</feature>
<proteinExistence type="predicted"/>
<reference evidence="2" key="2">
    <citation type="submission" date="2015-06" db="UniProtKB">
        <authorList>
            <consortium name="EnsemblMetazoa"/>
        </authorList>
    </citation>
    <scope>IDENTIFICATION</scope>
</reference>
<name>T1JQ46_TETUR</name>
<evidence type="ECO:0000256" key="1">
    <source>
        <dbReference type="SAM" id="MobiDB-lite"/>
    </source>
</evidence>
<dbReference type="Proteomes" id="UP000015104">
    <property type="component" value="Unassembled WGS sequence"/>
</dbReference>
<keyword evidence="3" id="KW-1185">Reference proteome</keyword>
<dbReference type="RefSeq" id="XP_025016403.1">
    <property type="nucleotide sequence ID" value="XM_025160635.1"/>
</dbReference>
<dbReference type="HOGENOM" id="CLU_565427_0_0_1"/>
<feature type="region of interest" description="Disordered" evidence="1">
    <location>
        <begin position="382"/>
        <end position="426"/>
    </location>
</feature>
<dbReference type="EnsemblMetazoa" id="tetur01g01890.1">
    <property type="protein sequence ID" value="tetur01g01890.1"/>
    <property type="gene ID" value="tetur01g01890"/>
</dbReference>
<dbReference type="AlphaFoldDB" id="T1JQ46"/>
<protein>
    <submittedName>
        <fullName evidence="2">Uncharacterized protein</fullName>
    </submittedName>
</protein>